<comment type="caution">
    <text evidence="3">The sequence shown here is derived from an EMBL/GenBank/DDBJ whole genome shotgun (WGS) entry which is preliminary data.</text>
</comment>
<dbReference type="CDD" id="cd19757">
    <property type="entry name" value="Bbox1"/>
    <property type="match status" value="1"/>
</dbReference>
<keyword evidence="1" id="KW-0863">Zinc-finger</keyword>
<organism evidence="3 4">
    <name type="scientific">Mytilus galloprovincialis</name>
    <name type="common">Mediterranean mussel</name>
    <dbReference type="NCBI Taxonomy" id="29158"/>
    <lineage>
        <taxon>Eukaryota</taxon>
        <taxon>Metazoa</taxon>
        <taxon>Spiralia</taxon>
        <taxon>Lophotrochozoa</taxon>
        <taxon>Mollusca</taxon>
        <taxon>Bivalvia</taxon>
        <taxon>Autobranchia</taxon>
        <taxon>Pteriomorphia</taxon>
        <taxon>Mytilida</taxon>
        <taxon>Mytiloidea</taxon>
        <taxon>Mytilidae</taxon>
        <taxon>Mytilinae</taxon>
        <taxon>Mytilus</taxon>
    </lineage>
</organism>
<dbReference type="InterPro" id="IPR047153">
    <property type="entry name" value="TRIM45/56/19-like"/>
</dbReference>
<name>A0A8B6BLP8_MYTGA</name>
<dbReference type="OrthoDB" id="6071540at2759"/>
<evidence type="ECO:0000256" key="1">
    <source>
        <dbReference type="PROSITE-ProRule" id="PRU00024"/>
    </source>
</evidence>
<evidence type="ECO:0000313" key="4">
    <source>
        <dbReference type="Proteomes" id="UP000596742"/>
    </source>
</evidence>
<keyword evidence="1" id="KW-0479">Metal-binding</keyword>
<dbReference type="AlphaFoldDB" id="A0A8B6BLP8"/>
<protein>
    <recommendedName>
        <fullName evidence="2">B box-type domain-containing protein</fullName>
    </recommendedName>
</protein>
<dbReference type="Gene3D" id="3.30.160.60">
    <property type="entry name" value="Classic Zinc Finger"/>
    <property type="match status" value="1"/>
</dbReference>
<dbReference type="PANTHER" id="PTHR25462">
    <property type="entry name" value="BONUS, ISOFORM C-RELATED"/>
    <property type="match status" value="1"/>
</dbReference>
<dbReference type="Proteomes" id="UP000596742">
    <property type="component" value="Unassembled WGS sequence"/>
</dbReference>
<accession>A0A8B6BLP8</accession>
<dbReference type="InterPro" id="IPR000315">
    <property type="entry name" value="Znf_B-box"/>
</dbReference>
<dbReference type="GO" id="GO:0008270">
    <property type="term" value="F:zinc ion binding"/>
    <property type="evidence" value="ECO:0007669"/>
    <property type="project" value="UniProtKB-KW"/>
</dbReference>
<gene>
    <name evidence="3" type="ORF">MGAL_10B080571</name>
</gene>
<proteinExistence type="predicted"/>
<dbReference type="PANTHER" id="PTHR25462:SF296">
    <property type="entry name" value="MEIOTIC P26, ISOFORM F"/>
    <property type="match status" value="1"/>
</dbReference>
<reference evidence="3" key="1">
    <citation type="submission" date="2018-11" db="EMBL/GenBank/DDBJ databases">
        <authorList>
            <person name="Alioto T."/>
            <person name="Alioto T."/>
        </authorList>
    </citation>
    <scope>NUCLEOTIDE SEQUENCE</scope>
</reference>
<keyword evidence="1" id="KW-0862">Zinc</keyword>
<sequence length="523" mass="60394">MASKYPNCQFCDEPDVVKWHCQSCDLNLCDVCNTKIHTKIEKLSEHKLELLQHGENIENLENVKQVDLKQISCSKHTDQTCVSYCLNCDKSLCSSCLIRPFQCEKLNQLYEEKHLLLKDLKRKIDACYPFFEEQASKFRKMDDDEVRKQNEIKEKISNRKNEVKDTVTREAFKLEEVMKGIWDPENNLIVTERERLFQTEQDLMTRKNHLGEVLETQDPASVFETAENARRDIPEEIALKIEPPGLVYIEPKKKFMKEVLGSIIKIPKVVISRTFYPNFPEISGLVSLNDDIYVMFNSSSSRFVFFTISNSNFVTTNDIKEDRFANISDITTYNGDILLTDNHFQVRRLRRNGQFEELSLELTKDNATFYGIHARDNNDISLSFTNSTGSSAGIIGFADFRIASKRSPKYTAGIMRRFEGNCKTLFTIPKKITRNINGYICVIDQFSYYPEKGRVVVIGEWGQPKWIYNGHPSINLENEFFPIDIITSSSGLVLVAEKKNKCNPCPIPGWSIHLQLYFKHGNN</sequence>
<keyword evidence="4" id="KW-1185">Reference proteome</keyword>
<feature type="domain" description="B box-type" evidence="2">
    <location>
        <begin position="68"/>
        <end position="96"/>
    </location>
</feature>
<dbReference type="SUPFAM" id="SSF57845">
    <property type="entry name" value="B-box zinc-binding domain"/>
    <property type="match status" value="1"/>
</dbReference>
<evidence type="ECO:0000313" key="3">
    <source>
        <dbReference type="EMBL" id="VDH92173.1"/>
    </source>
</evidence>
<evidence type="ECO:0000259" key="2">
    <source>
        <dbReference type="PROSITE" id="PS50119"/>
    </source>
</evidence>
<dbReference type="PROSITE" id="PS50119">
    <property type="entry name" value="ZF_BBOX"/>
    <property type="match status" value="1"/>
</dbReference>
<dbReference type="EMBL" id="UYJE01000308">
    <property type="protein sequence ID" value="VDH92173.1"/>
    <property type="molecule type" value="Genomic_DNA"/>
</dbReference>